<protein>
    <recommendedName>
        <fullName evidence="3">Ribosomal protein L16</fullName>
    </recommendedName>
</protein>
<sequence length="56" mass="6662">MLSFRLRAVIMMTGKMCYIMESRRLASIFRSLGFIPKSFLSRSLKTNIKIWMKMKI</sequence>
<accession>A0AAV1ZH02</accession>
<dbReference type="Proteomes" id="UP001497382">
    <property type="component" value="Unassembled WGS sequence"/>
</dbReference>
<name>A0AAV1ZH02_9ARAC</name>
<evidence type="ECO:0000313" key="2">
    <source>
        <dbReference type="Proteomes" id="UP001497382"/>
    </source>
</evidence>
<organism evidence="1 2">
    <name type="scientific">Larinioides sclopetarius</name>
    <dbReference type="NCBI Taxonomy" id="280406"/>
    <lineage>
        <taxon>Eukaryota</taxon>
        <taxon>Metazoa</taxon>
        <taxon>Ecdysozoa</taxon>
        <taxon>Arthropoda</taxon>
        <taxon>Chelicerata</taxon>
        <taxon>Arachnida</taxon>
        <taxon>Araneae</taxon>
        <taxon>Araneomorphae</taxon>
        <taxon>Entelegynae</taxon>
        <taxon>Araneoidea</taxon>
        <taxon>Araneidae</taxon>
        <taxon>Larinioides</taxon>
    </lineage>
</organism>
<reference evidence="1 2" key="1">
    <citation type="submission" date="2024-04" db="EMBL/GenBank/DDBJ databases">
        <authorList>
            <person name="Rising A."/>
            <person name="Reimegard J."/>
            <person name="Sonavane S."/>
            <person name="Akerstrom W."/>
            <person name="Nylinder S."/>
            <person name="Hedman E."/>
            <person name="Kallberg Y."/>
        </authorList>
    </citation>
    <scope>NUCLEOTIDE SEQUENCE [LARGE SCALE GENOMIC DNA]</scope>
</reference>
<keyword evidence="2" id="KW-1185">Reference proteome</keyword>
<dbReference type="EMBL" id="CAXIEN010000043">
    <property type="protein sequence ID" value="CAL1269753.1"/>
    <property type="molecule type" value="Genomic_DNA"/>
</dbReference>
<comment type="caution">
    <text evidence="1">The sequence shown here is derived from an EMBL/GenBank/DDBJ whole genome shotgun (WGS) entry which is preliminary data.</text>
</comment>
<proteinExistence type="predicted"/>
<evidence type="ECO:0008006" key="3">
    <source>
        <dbReference type="Google" id="ProtNLM"/>
    </source>
</evidence>
<dbReference type="AlphaFoldDB" id="A0AAV1ZH02"/>
<evidence type="ECO:0000313" key="1">
    <source>
        <dbReference type="EMBL" id="CAL1269753.1"/>
    </source>
</evidence>
<gene>
    <name evidence="1" type="ORF">LARSCL_LOCUS4910</name>
</gene>